<name>A0A6M6JGP7_9PSEU</name>
<dbReference type="KEGG" id="pbro:HOP40_11385"/>
<evidence type="ECO:0000256" key="1">
    <source>
        <dbReference type="SAM" id="MobiDB-lite"/>
    </source>
</evidence>
<dbReference type="NCBIfam" id="TIGR02605">
    <property type="entry name" value="CxxC_CxxC_SSSS"/>
    <property type="match status" value="1"/>
</dbReference>
<feature type="compositionally biased region" description="Basic and acidic residues" evidence="1">
    <location>
        <begin position="80"/>
        <end position="105"/>
    </location>
</feature>
<sequence>MPIYVFKCECGYRFEYLASFDAAAPGCPECGGATRKIPAGFSLGGQASAGLTKEQMPQTWRGTYNGDREYVTKLRRQWDKRQQVEAKHPEIAGDQRPIIAHEGRYHAAPLRAGDVPLGGAAGHGTTPRPAAEDATPAAPPSTGHGHGHGGHGHGHGHATKPTTGSTGASPAGGSD</sequence>
<dbReference type="AlphaFoldDB" id="A0A6M6JGP7"/>
<feature type="compositionally biased region" description="Low complexity" evidence="1">
    <location>
        <begin position="125"/>
        <end position="143"/>
    </location>
</feature>
<dbReference type="Proteomes" id="UP000505377">
    <property type="component" value="Chromosome"/>
</dbReference>
<dbReference type="RefSeq" id="WP_172157494.1">
    <property type="nucleotide sequence ID" value="NZ_CP053564.1"/>
</dbReference>
<dbReference type="Pfam" id="PF09723">
    <property type="entry name" value="Zn_ribbon_8"/>
    <property type="match status" value="1"/>
</dbReference>
<feature type="compositionally biased region" description="Basic residues" evidence="1">
    <location>
        <begin position="145"/>
        <end position="158"/>
    </location>
</feature>
<dbReference type="EMBL" id="CP053564">
    <property type="protein sequence ID" value="QJY46333.1"/>
    <property type="molecule type" value="Genomic_DNA"/>
</dbReference>
<protein>
    <submittedName>
        <fullName evidence="3">Zinc ribbon domain-containing protein</fullName>
    </submittedName>
</protein>
<reference evidence="3 4" key="1">
    <citation type="submission" date="2020-05" db="EMBL/GenBank/DDBJ databases">
        <authorList>
            <person name="Mo P."/>
        </authorList>
    </citation>
    <scope>NUCLEOTIDE SEQUENCE [LARGE SCALE GENOMIC DNA]</scope>
    <source>
        <strain evidence="3 4">Gen01</strain>
    </source>
</reference>
<dbReference type="InterPro" id="IPR013429">
    <property type="entry name" value="Regulatory_FmdB_Zinc_ribbon"/>
</dbReference>
<evidence type="ECO:0000313" key="3">
    <source>
        <dbReference type="EMBL" id="QJY46333.1"/>
    </source>
</evidence>
<evidence type="ECO:0000259" key="2">
    <source>
        <dbReference type="SMART" id="SM00834"/>
    </source>
</evidence>
<evidence type="ECO:0000313" key="4">
    <source>
        <dbReference type="Proteomes" id="UP000505377"/>
    </source>
</evidence>
<dbReference type="SMART" id="SM00834">
    <property type="entry name" value="CxxC_CXXC_SSSS"/>
    <property type="match status" value="1"/>
</dbReference>
<gene>
    <name evidence="3" type="ORF">HOP40_11385</name>
</gene>
<feature type="region of interest" description="Disordered" evidence="1">
    <location>
        <begin position="80"/>
        <end position="175"/>
    </location>
</feature>
<accession>A0A6M6JGP7</accession>
<organism evidence="3 4">
    <name type="scientific">Pseudonocardia broussonetiae</name>
    <dbReference type="NCBI Taxonomy" id="2736640"/>
    <lineage>
        <taxon>Bacteria</taxon>
        <taxon>Bacillati</taxon>
        <taxon>Actinomycetota</taxon>
        <taxon>Actinomycetes</taxon>
        <taxon>Pseudonocardiales</taxon>
        <taxon>Pseudonocardiaceae</taxon>
        <taxon>Pseudonocardia</taxon>
    </lineage>
</organism>
<feature type="domain" description="Putative regulatory protein FmdB zinc ribbon" evidence="2">
    <location>
        <begin position="1"/>
        <end position="39"/>
    </location>
</feature>
<keyword evidence="4" id="KW-1185">Reference proteome</keyword>
<feature type="compositionally biased region" description="Low complexity" evidence="1">
    <location>
        <begin position="161"/>
        <end position="175"/>
    </location>
</feature>
<proteinExistence type="predicted"/>